<dbReference type="FunFam" id="1.10.8.240:FF:000001">
    <property type="entry name" value="2-phospho-L-lactate transferase"/>
    <property type="match status" value="1"/>
</dbReference>
<dbReference type="PANTHER" id="PTHR43007:SF1">
    <property type="entry name" value="2-PHOSPHO-L-LACTATE TRANSFERASE"/>
    <property type="match status" value="1"/>
</dbReference>
<dbReference type="RefSeq" id="WP_159546687.1">
    <property type="nucleotide sequence ID" value="NZ_CP047156.1"/>
</dbReference>
<dbReference type="FunCoup" id="A0A7L4YR59">
    <property type="interactions" value="104"/>
</dbReference>
<keyword evidence="1 3" id="KW-0808">Transferase</keyword>
<dbReference type="InParanoid" id="A0A7L4YR59"/>
<evidence type="ECO:0000256" key="2">
    <source>
        <dbReference type="ARBA" id="ARBA00022842"/>
    </source>
</evidence>
<dbReference type="InterPro" id="IPR038136">
    <property type="entry name" value="CofD-like_dom_sf"/>
</dbReference>
<dbReference type="NCBIfam" id="TIGR01819">
    <property type="entry name" value="F420_cofD"/>
    <property type="match status" value="1"/>
</dbReference>
<reference evidence="3 4" key="1">
    <citation type="journal article" date="2018" name="Int. J. Syst. Evol. Microbiol.">
        <title>Epidermidibacterium keratini gen. nov., sp. nov., a member of the family Sporichthyaceae, isolated from keratin epidermis.</title>
        <authorList>
            <person name="Lee D.G."/>
            <person name="Trujillo M.E."/>
            <person name="Kang S."/>
            <person name="Nam J.J."/>
            <person name="Kim Y.J."/>
        </authorList>
    </citation>
    <scope>NUCLEOTIDE SEQUENCE [LARGE SCALE GENOMIC DNA]</scope>
    <source>
        <strain evidence="3 4">EPI-7</strain>
    </source>
</reference>
<dbReference type="GO" id="GO:0000287">
    <property type="term" value="F:magnesium ion binding"/>
    <property type="evidence" value="ECO:0007669"/>
    <property type="project" value="InterPro"/>
</dbReference>
<proteinExistence type="inferred from homology"/>
<accession>A0A7L4YR59</accession>
<protein>
    <submittedName>
        <fullName evidence="3">2-phospho-L-lactate transferase</fullName>
        <ecNumber evidence="3">2.7.8.28</ecNumber>
    </submittedName>
</protein>
<dbReference type="HAMAP" id="MF_01257">
    <property type="entry name" value="CofD"/>
    <property type="match status" value="1"/>
</dbReference>
<evidence type="ECO:0000313" key="3">
    <source>
        <dbReference type="EMBL" id="QHC01552.1"/>
    </source>
</evidence>
<dbReference type="EC" id="2.7.8.28" evidence="3"/>
<dbReference type="EMBL" id="CP047156">
    <property type="protein sequence ID" value="QHC01552.1"/>
    <property type="molecule type" value="Genomic_DNA"/>
</dbReference>
<name>A0A7L4YR59_9ACTN</name>
<keyword evidence="4" id="KW-1185">Reference proteome</keyword>
<dbReference type="Gene3D" id="3.40.50.10680">
    <property type="entry name" value="CofD-like domains"/>
    <property type="match status" value="1"/>
</dbReference>
<sequence>MTSQAPGSPPHSIVVLAGGVGGAKYLLGVRRWAQQHGAEVTAIVNTGDDATMHGLRVCPDLDSVMYTLAGTHDPERGWGQVGESWVVGEELAEYGAGSTWFSLGDKDIATHLVRTQMLDAGYPLSDVTAALCTRWPIGVRLLPMSDQRVETHAIAEVPAQDGPPVQRALHFQEWWVRYRAQLPTEGFVQVGLEHARPGPGVLEAIGEADLVLVAPSNPVVSIGTILGLQAIRDAVRATDAPVVGTAPLIGGSPLRGMADTCLRIVGVEPTALAVGAHYGARSGDGVLDGWLVAPGDGGSIEGVEVAEAPLLMSDPDATAAMVDAAVRLAGLADG</sequence>
<dbReference type="Proteomes" id="UP000463857">
    <property type="component" value="Chromosome"/>
</dbReference>
<dbReference type="OrthoDB" id="7466225at2"/>
<evidence type="ECO:0000313" key="4">
    <source>
        <dbReference type="Proteomes" id="UP000463857"/>
    </source>
</evidence>
<dbReference type="Gene3D" id="1.10.8.240">
    <property type="entry name" value="CofD-like domain"/>
    <property type="match status" value="1"/>
</dbReference>
<dbReference type="InterPro" id="IPR010115">
    <property type="entry name" value="FbiA/CofD"/>
</dbReference>
<dbReference type="CDD" id="cd07186">
    <property type="entry name" value="CofD_like"/>
    <property type="match status" value="1"/>
</dbReference>
<gene>
    <name evidence="3" type="ORF">EK0264_15480</name>
</gene>
<dbReference type="KEGG" id="eke:EK0264_15480"/>
<dbReference type="AlphaFoldDB" id="A0A7L4YR59"/>
<dbReference type="PANTHER" id="PTHR43007">
    <property type="entry name" value="2-PHOSPHO-L-LACTATE TRANSFERASE"/>
    <property type="match status" value="1"/>
</dbReference>
<evidence type="ECO:0000256" key="1">
    <source>
        <dbReference type="ARBA" id="ARBA00022679"/>
    </source>
</evidence>
<organism evidence="3 4">
    <name type="scientific">Epidermidibacterium keratini</name>
    <dbReference type="NCBI Taxonomy" id="1891644"/>
    <lineage>
        <taxon>Bacteria</taxon>
        <taxon>Bacillati</taxon>
        <taxon>Actinomycetota</taxon>
        <taxon>Actinomycetes</taxon>
        <taxon>Sporichthyales</taxon>
        <taxon>Sporichthyaceae</taxon>
        <taxon>Epidermidibacterium</taxon>
    </lineage>
</organism>
<dbReference type="Pfam" id="PF01933">
    <property type="entry name" value="CofD"/>
    <property type="match status" value="1"/>
</dbReference>
<dbReference type="GO" id="GO:0043743">
    <property type="term" value="F:LPPG:FO 2-phospho-L-lactate transferase activity"/>
    <property type="evidence" value="ECO:0007669"/>
    <property type="project" value="UniProtKB-EC"/>
</dbReference>
<keyword evidence="2" id="KW-0460">Magnesium</keyword>
<dbReference type="SUPFAM" id="SSF142338">
    <property type="entry name" value="CofD-like"/>
    <property type="match status" value="1"/>
</dbReference>
<dbReference type="InterPro" id="IPR002882">
    <property type="entry name" value="CofD"/>
</dbReference>